<keyword evidence="1" id="KW-1133">Transmembrane helix</keyword>
<dbReference type="EMBL" id="LGRV01000003">
    <property type="protein sequence ID" value="KOS68835.1"/>
    <property type="molecule type" value="Genomic_DNA"/>
</dbReference>
<accession>A0ABR5K2C9</accession>
<evidence type="ECO:0000256" key="1">
    <source>
        <dbReference type="SAM" id="Phobius"/>
    </source>
</evidence>
<evidence type="ECO:0008006" key="4">
    <source>
        <dbReference type="Google" id="ProtNLM"/>
    </source>
</evidence>
<sequence length="176" mass="21323">MKKIKFRFFIDHENEEEWVNDMAEQGWHLKKFWPFVHIFEKGNPGEYIYRNEMVIARKNDYFEFLEMMDVEHVHRFGIWSYYRKKRTDGPFDIYSDSKDKIRYLSQINRVLLGACILNVLIVILNMRYLFQLNEITKSHLTGISLNLFVTILCYIAIHKNSKRKKTLKETQILFEG</sequence>
<evidence type="ECO:0000313" key="3">
    <source>
        <dbReference type="Proteomes" id="UP000050668"/>
    </source>
</evidence>
<organism evidence="2 3">
    <name type="scientific">Lysinibacillus contaminans</name>
    <dbReference type="NCBI Taxonomy" id="1293441"/>
    <lineage>
        <taxon>Bacteria</taxon>
        <taxon>Bacillati</taxon>
        <taxon>Bacillota</taxon>
        <taxon>Bacilli</taxon>
        <taxon>Bacillales</taxon>
        <taxon>Bacillaceae</taxon>
        <taxon>Lysinibacillus</taxon>
    </lineage>
</organism>
<feature type="transmembrane region" description="Helical" evidence="1">
    <location>
        <begin position="110"/>
        <end position="128"/>
    </location>
</feature>
<proteinExistence type="predicted"/>
<dbReference type="Proteomes" id="UP000050668">
    <property type="component" value="Unassembled WGS sequence"/>
</dbReference>
<keyword evidence="1" id="KW-0472">Membrane</keyword>
<dbReference type="InterPro" id="IPR021359">
    <property type="entry name" value="DUF2812"/>
</dbReference>
<keyword evidence="3" id="KW-1185">Reference proteome</keyword>
<dbReference type="Pfam" id="PF11193">
    <property type="entry name" value="DUF2812"/>
    <property type="match status" value="1"/>
</dbReference>
<feature type="transmembrane region" description="Helical" evidence="1">
    <location>
        <begin position="140"/>
        <end position="157"/>
    </location>
</feature>
<keyword evidence="1" id="KW-0812">Transmembrane</keyword>
<dbReference type="RefSeq" id="WP_053583687.1">
    <property type="nucleotide sequence ID" value="NZ_LGRV01000003.1"/>
</dbReference>
<evidence type="ECO:0000313" key="2">
    <source>
        <dbReference type="EMBL" id="KOS68835.1"/>
    </source>
</evidence>
<gene>
    <name evidence="2" type="ORF">AEA09_09975</name>
</gene>
<name>A0ABR5K2C9_9BACI</name>
<comment type="caution">
    <text evidence="2">The sequence shown here is derived from an EMBL/GenBank/DDBJ whole genome shotgun (WGS) entry which is preliminary data.</text>
</comment>
<reference evidence="3" key="1">
    <citation type="submission" date="2015-07" db="EMBL/GenBank/DDBJ databases">
        <title>Fjat-14205 dsm 2895.</title>
        <authorList>
            <person name="Liu B."/>
            <person name="Wang J."/>
            <person name="Zhu Y."/>
            <person name="Liu G."/>
            <person name="Chen Q."/>
            <person name="Chen Z."/>
            <person name="Lan J."/>
            <person name="Che J."/>
            <person name="Ge C."/>
            <person name="Shi H."/>
            <person name="Pan Z."/>
            <person name="Liu X."/>
        </authorList>
    </citation>
    <scope>NUCLEOTIDE SEQUENCE [LARGE SCALE GENOMIC DNA]</scope>
    <source>
        <strain evidence="3">DSM 25560</strain>
    </source>
</reference>
<protein>
    <recommendedName>
        <fullName evidence="4">DUF2812 domain-containing protein</fullName>
    </recommendedName>
</protein>